<evidence type="ECO:0000256" key="1">
    <source>
        <dbReference type="SAM" id="MobiDB-lite"/>
    </source>
</evidence>
<sequence length="302" mass="31647">MKRIIVAALAMCFAAVACGDSVDATSGVGEPLRFGYRLENATHRAQFFAGDIPGQGQGPQIAGIDVSSNETVQGKQGNSGIAVRVKAPAFAVAARLKGMGTGYWVARVSVAEVFAAGELRSELLFDVAPDLPPGKYEIEFAGIDSEKHFGAPVATPITVHSRTASGAVVLSLRWDAPVDLDLQLLGPDGNLLDPKKPTTLPPGTPTDGGVPAGHGARDLDSMAFCRNDGVRQENIVFAAPPAPGNYAIYVNLFDACGVLGTNYEVSILVDGVRTGRFYGYASELEARRGGFALGNFVTETSF</sequence>
<name>A0ABZ2LJI4_9BACT</name>
<gene>
    <name evidence="3" type="ORF">LZC94_24890</name>
</gene>
<evidence type="ECO:0000313" key="4">
    <source>
        <dbReference type="Proteomes" id="UP001370348"/>
    </source>
</evidence>
<feature type="chain" id="PRO_5045820802" evidence="2">
    <location>
        <begin position="20"/>
        <end position="302"/>
    </location>
</feature>
<evidence type="ECO:0000256" key="2">
    <source>
        <dbReference type="SAM" id="SignalP"/>
    </source>
</evidence>
<feature type="signal peptide" evidence="2">
    <location>
        <begin position="1"/>
        <end position="19"/>
    </location>
</feature>
<dbReference type="EMBL" id="CP089984">
    <property type="protein sequence ID" value="WXB11107.1"/>
    <property type="molecule type" value="Genomic_DNA"/>
</dbReference>
<dbReference type="Gene3D" id="2.60.120.380">
    <property type="match status" value="1"/>
</dbReference>
<reference evidence="3 4" key="1">
    <citation type="submission" date="2021-12" db="EMBL/GenBank/DDBJ databases">
        <title>Discovery of the Pendulisporaceae a myxobacterial family with distinct sporulation behavior and unique specialized metabolism.</title>
        <authorList>
            <person name="Garcia R."/>
            <person name="Popoff A."/>
            <person name="Bader C.D."/>
            <person name="Loehr J."/>
            <person name="Walesch S."/>
            <person name="Walt C."/>
            <person name="Boldt J."/>
            <person name="Bunk B."/>
            <person name="Haeckl F.J.F.P.J."/>
            <person name="Gunesch A.P."/>
            <person name="Birkelbach J."/>
            <person name="Nuebel U."/>
            <person name="Pietschmann T."/>
            <person name="Bach T."/>
            <person name="Mueller R."/>
        </authorList>
    </citation>
    <scope>NUCLEOTIDE SEQUENCE [LARGE SCALE GENOMIC DNA]</scope>
    <source>
        <strain evidence="3 4">MSr11954</strain>
    </source>
</reference>
<accession>A0ABZ2LJI4</accession>
<dbReference type="RefSeq" id="WP_394820722.1">
    <property type="nucleotide sequence ID" value="NZ_CP089984.1"/>
</dbReference>
<organism evidence="3 4">
    <name type="scientific">Pendulispora albinea</name>
    <dbReference type="NCBI Taxonomy" id="2741071"/>
    <lineage>
        <taxon>Bacteria</taxon>
        <taxon>Pseudomonadati</taxon>
        <taxon>Myxococcota</taxon>
        <taxon>Myxococcia</taxon>
        <taxon>Myxococcales</taxon>
        <taxon>Sorangiineae</taxon>
        <taxon>Pendulisporaceae</taxon>
        <taxon>Pendulispora</taxon>
    </lineage>
</organism>
<protein>
    <submittedName>
        <fullName evidence="3">Uncharacterized protein</fullName>
    </submittedName>
</protein>
<keyword evidence="2" id="KW-0732">Signal</keyword>
<feature type="region of interest" description="Disordered" evidence="1">
    <location>
        <begin position="191"/>
        <end position="213"/>
    </location>
</feature>
<keyword evidence="4" id="KW-1185">Reference proteome</keyword>
<proteinExistence type="predicted"/>
<evidence type="ECO:0000313" key="3">
    <source>
        <dbReference type="EMBL" id="WXB11107.1"/>
    </source>
</evidence>
<dbReference type="PROSITE" id="PS51257">
    <property type="entry name" value="PROKAR_LIPOPROTEIN"/>
    <property type="match status" value="1"/>
</dbReference>
<dbReference type="Proteomes" id="UP001370348">
    <property type="component" value="Chromosome"/>
</dbReference>